<accession>H0E8G2</accession>
<dbReference type="RefSeq" id="WP_007576890.1">
    <property type="nucleotide sequence ID" value="NZ_AGUD01000243.1"/>
</dbReference>
<feature type="chain" id="PRO_5039218835" evidence="1">
    <location>
        <begin position="23"/>
        <end position="428"/>
    </location>
</feature>
<protein>
    <submittedName>
        <fullName evidence="2">Secretory lipase</fullName>
    </submittedName>
</protein>
<organism evidence="2 3">
    <name type="scientific">Patulibacter medicamentivorans</name>
    <dbReference type="NCBI Taxonomy" id="1097667"/>
    <lineage>
        <taxon>Bacteria</taxon>
        <taxon>Bacillati</taxon>
        <taxon>Actinomycetota</taxon>
        <taxon>Thermoleophilia</taxon>
        <taxon>Solirubrobacterales</taxon>
        <taxon>Patulibacteraceae</taxon>
        <taxon>Patulibacter</taxon>
    </lineage>
</organism>
<keyword evidence="3" id="KW-1185">Reference proteome</keyword>
<dbReference type="EMBL" id="AGUD01000243">
    <property type="protein sequence ID" value="EHN10052.1"/>
    <property type="molecule type" value="Genomic_DNA"/>
</dbReference>
<sequence length="428" mass="44770">MRRTMAVALLALPLLAPLPAAATFADDLASHANRGAGRPIPPATPRLPIGPAGSRFYAPPARLLDGPAGSVIWARRATGMAALPAAGRSVLVLYRSRSLGGRPIAVSGTILVPAGAPPAGGWPIVSWQHVTTGSADSCAPSRATSDNPEVERMTRGDVIATRLLRAGVAVARSDGEGIGTPGPHPYLVGRSLARAQVDIVRAARAVDPGVSRRWVAAGHSEGGVASLFSASEGQRLAPELDLRGAAAAAPVAAMRELLDSVRRVPLAIPPFDGLTALGALVIAGAADADPALGALIRHGAMSPTATALLAHVEQRCLVELTRRDSWGGLAPAAIPGPRFAEARPFLYRFLDANDVRWIDLRRVPVRIDHGLLDLVAPFTITEEIVRVQRERGADIAYVRHPTASHVDIASDAQAGPAIVDWIVARLRR</sequence>
<dbReference type="Pfam" id="PF03583">
    <property type="entry name" value="LIP"/>
    <property type="match status" value="1"/>
</dbReference>
<dbReference type="PANTHER" id="PTHR34853:SF1">
    <property type="entry name" value="LIPASE 5"/>
    <property type="match status" value="1"/>
</dbReference>
<dbReference type="AlphaFoldDB" id="H0E8G2"/>
<dbReference type="PANTHER" id="PTHR34853">
    <property type="match status" value="1"/>
</dbReference>
<evidence type="ECO:0000313" key="3">
    <source>
        <dbReference type="Proteomes" id="UP000005143"/>
    </source>
</evidence>
<dbReference type="Proteomes" id="UP000005143">
    <property type="component" value="Unassembled WGS sequence"/>
</dbReference>
<dbReference type="Gene3D" id="3.40.50.1820">
    <property type="entry name" value="alpha/beta hydrolase"/>
    <property type="match status" value="2"/>
</dbReference>
<dbReference type="InterPro" id="IPR005152">
    <property type="entry name" value="Lipase_secreted"/>
</dbReference>
<proteinExistence type="predicted"/>
<reference evidence="2 3" key="1">
    <citation type="journal article" date="2013" name="Biodegradation">
        <title>Quantitative proteomic analysis of ibuprofen-degrading Patulibacter sp. strain I11.</title>
        <authorList>
            <person name="Almeida B."/>
            <person name="Kjeldal H."/>
            <person name="Lolas I."/>
            <person name="Knudsen A.D."/>
            <person name="Carvalho G."/>
            <person name="Nielsen K.L."/>
            <person name="Barreto Crespo M.T."/>
            <person name="Stensballe A."/>
            <person name="Nielsen J.L."/>
        </authorList>
    </citation>
    <scope>NUCLEOTIDE SEQUENCE [LARGE SCALE GENOMIC DNA]</scope>
    <source>
        <strain evidence="2 3">I11</strain>
    </source>
</reference>
<feature type="signal peptide" evidence="1">
    <location>
        <begin position="1"/>
        <end position="22"/>
    </location>
</feature>
<dbReference type="GO" id="GO:0016042">
    <property type="term" value="P:lipid catabolic process"/>
    <property type="evidence" value="ECO:0007669"/>
    <property type="project" value="InterPro"/>
</dbReference>
<name>H0E8G2_9ACTN</name>
<dbReference type="PIRSF" id="PIRSF029171">
    <property type="entry name" value="Esterase_LipA"/>
    <property type="match status" value="1"/>
</dbReference>
<comment type="caution">
    <text evidence="2">The sequence shown here is derived from an EMBL/GenBank/DDBJ whole genome shotgun (WGS) entry which is preliminary data.</text>
</comment>
<dbReference type="InterPro" id="IPR029058">
    <property type="entry name" value="AB_hydrolase_fold"/>
</dbReference>
<gene>
    <name evidence="2" type="ORF">PAI11_31230</name>
</gene>
<evidence type="ECO:0000313" key="2">
    <source>
        <dbReference type="EMBL" id="EHN10052.1"/>
    </source>
</evidence>
<keyword evidence="1" id="KW-0732">Signal</keyword>
<dbReference type="SUPFAM" id="SSF53474">
    <property type="entry name" value="alpha/beta-Hydrolases"/>
    <property type="match status" value="1"/>
</dbReference>
<evidence type="ECO:0000256" key="1">
    <source>
        <dbReference type="SAM" id="SignalP"/>
    </source>
</evidence>
<dbReference type="PATRIC" id="fig|1097667.3.peg.3096"/>
<dbReference type="GO" id="GO:0004806">
    <property type="term" value="F:triacylglycerol lipase activity"/>
    <property type="evidence" value="ECO:0007669"/>
    <property type="project" value="InterPro"/>
</dbReference>
<dbReference type="OrthoDB" id="9798122at2"/>